<feature type="transmembrane region" description="Helical" evidence="10">
    <location>
        <begin position="416"/>
        <end position="435"/>
    </location>
</feature>
<feature type="transmembrane region" description="Helical" evidence="10">
    <location>
        <begin position="135"/>
        <end position="152"/>
    </location>
</feature>
<evidence type="ECO:0000256" key="7">
    <source>
        <dbReference type="ARBA" id="ARBA00022989"/>
    </source>
</evidence>
<keyword evidence="9" id="KW-0046">Antibiotic resistance</keyword>
<keyword evidence="5" id="KW-1003">Cell membrane</keyword>
<evidence type="ECO:0000256" key="2">
    <source>
        <dbReference type="ARBA" id="ARBA00008417"/>
    </source>
</evidence>
<evidence type="ECO:0000256" key="10">
    <source>
        <dbReference type="SAM" id="Phobius"/>
    </source>
</evidence>
<dbReference type="PANTHER" id="PTHR43823">
    <property type="entry name" value="SPORULATION PROTEIN YKVU"/>
    <property type="match status" value="1"/>
</dbReference>
<accession>A0A6N3BA06</accession>
<feature type="transmembrane region" description="Helical" evidence="10">
    <location>
        <begin position="234"/>
        <end position="257"/>
    </location>
</feature>
<feature type="transmembrane region" description="Helical" evidence="10">
    <location>
        <begin position="92"/>
        <end position="115"/>
    </location>
</feature>
<dbReference type="Pfam" id="PF01554">
    <property type="entry name" value="MatE"/>
    <property type="match status" value="2"/>
</dbReference>
<dbReference type="PANTHER" id="PTHR43823:SF3">
    <property type="entry name" value="MULTIDRUG EXPORT PROTEIN MEPA"/>
    <property type="match status" value="1"/>
</dbReference>
<feature type="transmembrane region" description="Helical" evidence="10">
    <location>
        <begin position="164"/>
        <end position="187"/>
    </location>
</feature>
<keyword evidence="6 10" id="KW-0812">Transmembrane</keyword>
<sequence>MDNLAKDKTSKLLVKYSIPAIIAMLVTCLYNTADRAFIGSMEGVGAYAISGLGVTMPLFTLIGAFGVAVSVGGSTNISIKLGAKEKEEAERLLGNTFALELLGGFVIMVLGLVFIDQILYAFGASAKTLPYAKDYMSVILLGAVVNLSGFSLNGAIRADGRPKLAATIMIVCSLLNLVFDPLFIFYFGFGIKGAAIGTVICQLINFIWTTYYFTKGNSNLKLRLKNIRLKKEAVIAILTISITPFCMEVVTGSIHLVTNKFLQGYGGDLAIGAMTTITSILLMFLMPIYGLSQGMQTLIAYNFGAKEYERTKKILLQGMFAAFVFLFIGFLLTRFFPDIFVNIFTKDAVLEKICLEGIKIYLMTLPLLGVCVLGPIYFQSIGKIKQSMFLTLLRQVILFIPIISVISKFMGMKGVWMSQPLADILATIIITVFLVREIKHNKINNNEYNKVA</sequence>
<feature type="transmembrane region" description="Helical" evidence="10">
    <location>
        <begin position="314"/>
        <end position="336"/>
    </location>
</feature>
<dbReference type="InterPro" id="IPR045070">
    <property type="entry name" value="MATE_MepA-like"/>
</dbReference>
<keyword evidence="8 10" id="KW-0472">Membrane</keyword>
<dbReference type="InterPro" id="IPR002528">
    <property type="entry name" value="MATE_fam"/>
</dbReference>
<dbReference type="GO" id="GO:0042910">
    <property type="term" value="F:xenobiotic transmembrane transporter activity"/>
    <property type="evidence" value="ECO:0007669"/>
    <property type="project" value="InterPro"/>
</dbReference>
<keyword evidence="7 10" id="KW-1133">Transmembrane helix</keyword>
<feature type="transmembrane region" description="Helical" evidence="10">
    <location>
        <begin position="12"/>
        <end position="33"/>
    </location>
</feature>
<dbReference type="GO" id="GO:0005886">
    <property type="term" value="C:plasma membrane"/>
    <property type="evidence" value="ECO:0007669"/>
    <property type="project" value="UniProtKB-SubCell"/>
</dbReference>
<feature type="transmembrane region" description="Helical" evidence="10">
    <location>
        <begin position="45"/>
        <end position="71"/>
    </location>
</feature>
<comment type="similarity">
    <text evidence="2">Belongs to the multi antimicrobial extrusion (MATE) (TC 2.A.66.1) family. MepA subfamily.</text>
</comment>
<proteinExistence type="inferred from homology"/>
<evidence type="ECO:0000256" key="8">
    <source>
        <dbReference type="ARBA" id="ARBA00023136"/>
    </source>
</evidence>
<feature type="transmembrane region" description="Helical" evidence="10">
    <location>
        <begin position="193"/>
        <end position="213"/>
    </location>
</feature>
<evidence type="ECO:0000256" key="5">
    <source>
        <dbReference type="ARBA" id="ARBA00022475"/>
    </source>
</evidence>
<evidence type="ECO:0000256" key="3">
    <source>
        <dbReference type="ARBA" id="ARBA00022106"/>
    </source>
</evidence>
<dbReference type="GO" id="GO:0015297">
    <property type="term" value="F:antiporter activity"/>
    <property type="evidence" value="ECO:0007669"/>
    <property type="project" value="InterPro"/>
</dbReference>
<dbReference type="InterPro" id="IPR048279">
    <property type="entry name" value="MdtK-like"/>
</dbReference>
<dbReference type="AlphaFoldDB" id="A0A6N3BA06"/>
<comment type="subcellular location">
    <subcellularLocation>
        <location evidence="1">Cell membrane</location>
        <topology evidence="1">Multi-pass membrane protein</topology>
    </subcellularLocation>
</comment>
<reference evidence="11" key="1">
    <citation type="submission" date="2019-11" db="EMBL/GenBank/DDBJ databases">
        <authorList>
            <person name="Feng L."/>
        </authorList>
    </citation>
    <scope>NUCLEOTIDE SEQUENCE</scope>
    <source>
        <strain evidence="11">IbartlettiiLFYP30</strain>
    </source>
</reference>
<keyword evidence="4" id="KW-0813">Transport</keyword>
<feature type="transmembrane region" description="Helical" evidence="10">
    <location>
        <begin position="269"/>
        <end position="291"/>
    </location>
</feature>
<evidence type="ECO:0000256" key="6">
    <source>
        <dbReference type="ARBA" id="ARBA00022692"/>
    </source>
</evidence>
<protein>
    <recommendedName>
        <fullName evidence="3">Multidrug export protein MepA</fullName>
    </recommendedName>
</protein>
<dbReference type="RefSeq" id="WP_156530798.1">
    <property type="nucleotide sequence ID" value="NZ_CACRUE010000024.1"/>
</dbReference>
<feature type="transmembrane region" description="Helical" evidence="10">
    <location>
        <begin position="360"/>
        <end position="378"/>
    </location>
</feature>
<organism evidence="11">
    <name type="scientific">Intestinibacter bartlettii</name>
    <dbReference type="NCBI Taxonomy" id="261299"/>
    <lineage>
        <taxon>Bacteria</taxon>
        <taxon>Bacillati</taxon>
        <taxon>Bacillota</taxon>
        <taxon>Clostridia</taxon>
        <taxon>Peptostreptococcales</taxon>
        <taxon>Peptostreptococcaceae</taxon>
        <taxon>Intestinibacter</taxon>
    </lineage>
</organism>
<evidence type="ECO:0000256" key="9">
    <source>
        <dbReference type="ARBA" id="ARBA00023251"/>
    </source>
</evidence>
<evidence type="ECO:0000256" key="4">
    <source>
        <dbReference type="ARBA" id="ARBA00022448"/>
    </source>
</evidence>
<dbReference type="InterPro" id="IPR051327">
    <property type="entry name" value="MATE_MepA_subfamily"/>
</dbReference>
<name>A0A6N3BA06_9FIRM</name>
<dbReference type="GO" id="GO:0046677">
    <property type="term" value="P:response to antibiotic"/>
    <property type="evidence" value="ECO:0007669"/>
    <property type="project" value="UniProtKB-KW"/>
</dbReference>
<dbReference type="PIRSF" id="PIRSF006603">
    <property type="entry name" value="DinF"/>
    <property type="match status" value="1"/>
</dbReference>
<feature type="transmembrane region" description="Helical" evidence="10">
    <location>
        <begin position="390"/>
        <end position="410"/>
    </location>
</feature>
<dbReference type="NCBIfam" id="TIGR00797">
    <property type="entry name" value="matE"/>
    <property type="match status" value="1"/>
</dbReference>
<dbReference type="EMBL" id="CACRUE010000024">
    <property type="protein sequence ID" value="VYU01520.1"/>
    <property type="molecule type" value="Genomic_DNA"/>
</dbReference>
<evidence type="ECO:0000313" key="11">
    <source>
        <dbReference type="EMBL" id="VYU01520.1"/>
    </source>
</evidence>
<gene>
    <name evidence="11" type="primary">mepA_8</name>
    <name evidence="11" type="ORF">IBLFYP30_01529</name>
</gene>
<evidence type="ECO:0000256" key="1">
    <source>
        <dbReference type="ARBA" id="ARBA00004651"/>
    </source>
</evidence>
<dbReference type="CDD" id="cd13143">
    <property type="entry name" value="MATE_MepA_like"/>
    <property type="match status" value="1"/>
</dbReference>